<dbReference type="SFLD" id="SFLDG01082">
    <property type="entry name" value="B12-binding_domain_containing"/>
    <property type="match status" value="1"/>
</dbReference>
<dbReference type="STRING" id="373903.Hore_19160"/>
<feature type="binding site" evidence="7">
    <location>
        <position position="70"/>
    </location>
    <ligand>
        <name>[4Fe-4S] cluster</name>
        <dbReference type="ChEBI" id="CHEBI:49883"/>
        <note>4Fe-4S-S-AdoMet</note>
    </ligand>
</feature>
<dbReference type="SFLD" id="SFLDG01280">
    <property type="entry name" value="HydE/PylB-like"/>
    <property type="match status" value="1"/>
</dbReference>
<dbReference type="RefSeq" id="WP_015923632.1">
    <property type="nucleotide sequence ID" value="NC_011899.1"/>
</dbReference>
<feature type="binding site" evidence="7">
    <location>
        <position position="67"/>
    </location>
    <ligand>
        <name>[4Fe-4S] cluster</name>
        <dbReference type="ChEBI" id="CHEBI:49883"/>
        <note>4Fe-4S-S-AdoMet</note>
    </ligand>
</feature>
<dbReference type="SFLD" id="SFLDS00029">
    <property type="entry name" value="Radical_SAM"/>
    <property type="match status" value="1"/>
</dbReference>
<dbReference type="InterPro" id="IPR013785">
    <property type="entry name" value="Aldolase_TIM"/>
</dbReference>
<protein>
    <submittedName>
        <fullName evidence="10">Radical SAM domain protein</fullName>
    </submittedName>
</protein>
<comment type="cofactor">
    <cofactor evidence="6">
        <name>[2Fe-2S] cluster</name>
        <dbReference type="ChEBI" id="CHEBI:190135"/>
    </cofactor>
</comment>
<dbReference type="PROSITE" id="PS51918">
    <property type="entry name" value="RADICAL_SAM"/>
    <property type="match status" value="1"/>
</dbReference>
<dbReference type="NCBIfam" id="TIGR03956">
    <property type="entry name" value="rSAM_HydE"/>
    <property type="match status" value="1"/>
</dbReference>
<dbReference type="GO" id="GO:0046872">
    <property type="term" value="F:metal ion binding"/>
    <property type="evidence" value="ECO:0007669"/>
    <property type="project" value="UniProtKB-KW"/>
</dbReference>
<keyword evidence="11" id="KW-1185">Reference proteome</keyword>
<feature type="binding site" evidence="8">
    <location>
        <position position="181"/>
    </location>
    <ligand>
        <name>S-adenosyl-L-methionine</name>
        <dbReference type="ChEBI" id="CHEBI:59789"/>
    </ligand>
</feature>
<evidence type="ECO:0000256" key="1">
    <source>
        <dbReference type="ARBA" id="ARBA00022485"/>
    </source>
</evidence>
<dbReference type="KEGG" id="hor:Hore_19160"/>
<name>B8CZE4_HALOH</name>
<dbReference type="InterPro" id="IPR058240">
    <property type="entry name" value="rSAM_sf"/>
</dbReference>
<accession>B8CZE4</accession>
<dbReference type="SUPFAM" id="SSF102114">
    <property type="entry name" value="Radical SAM enzymes"/>
    <property type="match status" value="1"/>
</dbReference>
<dbReference type="CDD" id="cd01335">
    <property type="entry name" value="Radical_SAM"/>
    <property type="match status" value="1"/>
</dbReference>
<evidence type="ECO:0000313" key="11">
    <source>
        <dbReference type="Proteomes" id="UP000000719"/>
    </source>
</evidence>
<dbReference type="GO" id="GO:0016740">
    <property type="term" value="F:transferase activity"/>
    <property type="evidence" value="ECO:0007669"/>
    <property type="project" value="TreeGrafter"/>
</dbReference>
<feature type="domain" description="Radical SAM core" evidence="9">
    <location>
        <begin position="49"/>
        <end position="269"/>
    </location>
</feature>
<dbReference type="PIRSF" id="PIRSF004762">
    <property type="entry name" value="CHP00423"/>
    <property type="match status" value="1"/>
</dbReference>
<dbReference type="InterPro" id="IPR024021">
    <property type="entry name" value="FeFe-hyd_HydE_rSAM"/>
</dbReference>
<dbReference type="SMART" id="SM00729">
    <property type="entry name" value="Elp3"/>
    <property type="match status" value="1"/>
</dbReference>
<keyword evidence="4 7" id="KW-0408">Iron</keyword>
<dbReference type="InterPro" id="IPR007197">
    <property type="entry name" value="rSAM"/>
</dbReference>
<keyword evidence="1 7" id="KW-0004">4Fe-4S</keyword>
<comment type="cofactor">
    <cofactor evidence="7">
        <name>[4Fe-4S] cluster</name>
        <dbReference type="ChEBI" id="CHEBI:49883"/>
    </cofactor>
    <text evidence="7">Binds 1 [4Fe-4S] cluster. The cluster is coordinated with 3 cysteines and an exchangeable S-adenosyl-L-methionine.</text>
</comment>
<dbReference type="HOGENOM" id="CLU_033172_0_1_9"/>
<keyword evidence="3" id="KW-0479">Metal-binding</keyword>
<dbReference type="Pfam" id="PF04055">
    <property type="entry name" value="Radical_SAM"/>
    <property type="match status" value="1"/>
</dbReference>
<evidence type="ECO:0000256" key="8">
    <source>
        <dbReference type="PIRSR" id="PIRSR004762-2"/>
    </source>
</evidence>
<sequence>MNLDEILLKAEREHALTRGEIVKLLKTRGEDLKKLYKAADRVRSKYMGDTVYLRGIIEFSNYCKQNCKYCGLRRDNHRLERYRLQPEEIVSMAEKATKLGYKTVVLQSGEDDYYDTDMVEWIIREIKNRMDTAITLCIGEREYEEYKVWREAGADRYLIRHETADPGLYHRLHPGMSLEQRIERLRWLKELGYQVGSGNLIGLPDQDEESISRDILLFKELDLHMVGLGPLVVNPDTPLKDYHNGSVEMALKTIAITRLLLPLAHIPGTTALGSLDPEGRQKALKAGANVVMPNVTRGKYRPLYELYPAKICVDEEPENCRQCIGSIITSLGRVVGTDYGHSPRIEKGEV</sequence>
<dbReference type="SMART" id="SM00876">
    <property type="entry name" value="BATS"/>
    <property type="match status" value="1"/>
</dbReference>
<dbReference type="GO" id="GO:0042364">
    <property type="term" value="P:water-soluble vitamin biosynthetic process"/>
    <property type="evidence" value="ECO:0007669"/>
    <property type="project" value="UniProtKB-ARBA"/>
</dbReference>
<evidence type="ECO:0000256" key="2">
    <source>
        <dbReference type="ARBA" id="ARBA00022691"/>
    </source>
</evidence>
<evidence type="ECO:0000256" key="3">
    <source>
        <dbReference type="ARBA" id="ARBA00022723"/>
    </source>
</evidence>
<dbReference type="Proteomes" id="UP000000719">
    <property type="component" value="Chromosome"/>
</dbReference>
<dbReference type="EMBL" id="CP001098">
    <property type="protein sequence ID" value="ACL70663.1"/>
    <property type="molecule type" value="Genomic_DNA"/>
</dbReference>
<dbReference type="SFLD" id="SFLDG01060">
    <property type="entry name" value="BATS_domain_containing"/>
    <property type="match status" value="1"/>
</dbReference>
<dbReference type="PANTHER" id="PTHR43726:SF1">
    <property type="entry name" value="BIOTIN SYNTHASE"/>
    <property type="match status" value="1"/>
</dbReference>
<evidence type="ECO:0000256" key="5">
    <source>
        <dbReference type="ARBA" id="ARBA00023014"/>
    </source>
</evidence>
<dbReference type="SFLD" id="SFLDF00348">
    <property type="entry name" value="FeFe_hydrogenase_maturase_(Hyd"/>
    <property type="match status" value="1"/>
</dbReference>
<dbReference type="GO" id="GO:0044272">
    <property type="term" value="P:sulfur compound biosynthetic process"/>
    <property type="evidence" value="ECO:0007669"/>
    <property type="project" value="UniProtKB-ARBA"/>
</dbReference>
<dbReference type="InterPro" id="IPR006638">
    <property type="entry name" value="Elp3/MiaA/NifB-like_rSAM"/>
</dbReference>
<evidence type="ECO:0000259" key="9">
    <source>
        <dbReference type="PROSITE" id="PS51918"/>
    </source>
</evidence>
<dbReference type="eggNOG" id="COG0502">
    <property type="taxonomic scope" value="Bacteria"/>
</dbReference>
<dbReference type="Gene3D" id="3.20.20.70">
    <property type="entry name" value="Aldolase class I"/>
    <property type="match status" value="1"/>
</dbReference>
<keyword evidence="2 7" id="KW-0949">S-adenosyl-L-methionine</keyword>
<evidence type="ECO:0000256" key="6">
    <source>
        <dbReference type="ARBA" id="ARBA00034078"/>
    </source>
</evidence>
<proteinExistence type="predicted"/>
<evidence type="ECO:0000256" key="7">
    <source>
        <dbReference type="PIRSR" id="PIRSR004762-1"/>
    </source>
</evidence>
<evidence type="ECO:0000256" key="4">
    <source>
        <dbReference type="ARBA" id="ARBA00023004"/>
    </source>
</evidence>
<dbReference type="OrthoDB" id="9775764at2"/>
<reference evidence="10 11" key="1">
    <citation type="journal article" date="2009" name="PLoS ONE">
        <title>Genome analysis of the anaerobic thermohalophilic bacterium Halothermothrix orenii.</title>
        <authorList>
            <person name="Mavromatis K."/>
            <person name="Ivanova N."/>
            <person name="Anderson I."/>
            <person name="Lykidis A."/>
            <person name="Hooper S.D."/>
            <person name="Sun H."/>
            <person name="Kunin V."/>
            <person name="Lapidus A."/>
            <person name="Hugenholtz P."/>
            <person name="Patel B."/>
            <person name="Kyrpides N.C."/>
        </authorList>
    </citation>
    <scope>NUCLEOTIDE SEQUENCE [LARGE SCALE GENOMIC DNA]</scope>
    <source>
        <strain evidence="11">H 168 / OCM 544 / DSM 9562</strain>
    </source>
</reference>
<dbReference type="PANTHER" id="PTHR43726">
    <property type="entry name" value="3-METHYLORNITHINE SYNTHASE"/>
    <property type="match status" value="1"/>
</dbReference>
<feature type="binding site" evidence="8">
    <location>
        <position position="162"/>
    </location>
    <ligand>
        <name>S-adenosyl-L-methionine</name>
        <dbReference type="ChEBI" id="CHEBI:59789"/>
    </ligand>
</feature>
<dbReference type="InterPro" id="IPR034422">
    <property type="entry name" value="HydE/PylB-like"/>
</dbReference>
<keyword evidence="5 7" id="KW-0411">Iron-sulfur</keyword>
<gene>
    <name evidence="10" type="ordered locus">Hore_19160</name>
</gene>
<dbReference type="AlphaFoldDB" id="B8CZE4"/>
<evidence type="ECO:0000313" key="10">
    <source>
        <dbReference type="EMBL" id="ACL70663.1"/>
    </source>
</evidence>
<organism evidence="10 11">
    <name type="scientific">Halothermothrix orenii (strain H 168 / OCM 544 / DSM 9562)</name>
    <dbReference type="NCBI Taxonomy" id="373903"/>
    <lineage>
        <taxon>Bacteria</taxon>
        <taxon>Bacillati</taxon>
        <taxon>Bacillota</taxon>
        <taxon>Clostridia</taxon>
        <taxon>Halanaerobiales</taxon>
        <taxon>Halothermotrichaceae</taxon>
        <taxon>Halothermothrix</taxon>
    </lineage>
</organism>
<dbReference type="GO" id="GO:0051539">
    <property type="term" value="F:4 iron, 4 sulfur cluster binding"/>
    <property type="evidence" value="ECO:0007669"/>
    <property type="project" value="UniProtKB-KW"/>
</dbReference>
<feature type="binding site" evidence="7">
    <location>
        <position position="63"/>
    </location>
    <ligand>
        <name>[4Fe-4S] cluster</name>
        <dbReference type="ChEBI" id="CHEBI:49883"/>
        <note>4Fe-4S-S-AdoMet</note>
    </ligand>
</feature>
<dbReference type="InterPro" id="IPR010722">
    <property type="entry name" value="BATS_dom"/>
</dbReference>